<name>A0A0C2WB90_RHOER</name>
<accession>A0A0C2WB90</accession>
<dbReference type="EMBL" id="MRBO01000331">
    <property type="protein sequence ID" value="KAB2585433.1"/>
    <property type="molecule type" value="Genomic_DNA"/>
</dbReference>
<comment type="caution">
    <text evidence="1">The sequence shown here is derived from an EMBL/GenBank/DDBJ whole genome shotgun (WGS) entry which is preliminary data.</text>
</comment>
<evidence type="ECO:0000313" key="1">
    <source>
        <dbReference type="EMBL" id="KAB2585433.1"/>
    </source>
</evidence>
<dbReference type="SUPFAM" id="SSF55961">
    <property type="entry name" value="Bet v1-like"/>
    <property type="match status" value="1"/>
</dbReference>
<proteinExistence type="predicted"/>
<reference evidence="1 2" key="1">
    <citation type="journal article" date="2017" name="Poromechanics V (2013)">
        <title>Genomic Characterization of the Arsenic-Tolerant Actinobacterium, &lt;i&gt;Rhodococcus erythropolis&lt;/i&gt; S43.</title>
        <authorList>
            <person name="Retamal-Morales G."/>
            <person name="Mehnert M."/>
            <person name="Schwabe R."/>
            <person name="Tischler D."/>
            <person name="Schloemann M."/>
            <person name="Levican G.J."/>
        </authorList>
    </citation>
    <scope>NUCLEOTIDE SEQUENCE [LARGE SCALE GENOMIC DNA]</scope>
    <source>
        <strain evidence="1 2">S43</strain>
    </source>
</reference>
<dbReference type="Proteomes" id="UP000325576">
    <property type="component" value="Unassembled WGS sequence"/>
</dbReference>
<organism evidence="1 2">
    <name type="scientific">Rhodococcus erythropolis</name>
    <name type="common">Arthrobacter picolinophilus</name>
    <dbReference type="NCBI Taxonomy" id="1833"/>
    <lineage>
        <taxon>Bacteria</taxon>
        <taxon>Bacillati</taxon>
        <taxon>Actinomycetota</taxon>
        <taxon>Actinomycetes</taxon>
        <taxon>Mycobacteriales</taxon>
        <taxon>Nocardiaceae</taxon>
        <taxon>Rhodococcus</taxon>
        <taxon>Rhodococcus erythropolis group</taxon>
    </lineage>
</organism>
<evidence type="ECO:0000313" key="2">
    <source>
        <dbReference type="Proteomes" id="UP000325576"/>
    </source>
</evidence>
<protein>
    <recommendedName>
        <fullName evidence="3">SRPBCC domain-containing protein</fullName>
    </recommendedName>
</protein>
<sequence length="231" mass="25764">MSETVIEVSIVAAPSVLWPALRDPSLIRRWFGWEYDGLDDEITQIYSTAEADPEALTLKLGNGDRFSLLEQDGKTVVRIDRPAKSADDDWYDDITEGWTTFLQLLRFAVEHHGLADRRTIYLDGLLLPGENAATVLGLTEIGLEAGSRYAATIAPGDYFEGVVDYVTDHQFGLTVEDLGPGLLSVATQSVTPQRPDGGMSILLTTYDLSDDEFDEIKHHWSSWWEGRRQEG</sequence>
<evidence type="ECO:0008006" key="3">
    <source>
        <dbReference type="Google" id="ProtNLM"/>
    </source>
</evidence>
<gene>
    <name evidence="1" type="ORF">BS297_10415</name>
</gene>
<dbReference type="AlphaFoldDB" id="A0A0C2WB90"/>